<protein>
    <recommendedName>
        <fullName evidence="4">NADH dehydrogenase [ubiquinone] 1 alpha subcomplex subunit 4</fullName>
    </recommendedName>
</protein>
<dbReference type="Pfam" id="PF06522">
    <property type="entry name" value="B12D"/>
    <property type="match status" value="1"/>
</dbReference>
<keyword evidence="1" id="KW-1133">Transmembrane helix</keyword>
<dbReference type="PANTHER" id="PTHR14256:SF1">
    <property type="entry name" value="GEO09626P1"/>
    <property type="match status" value="1"/>
</dbReference>
<feature type="transmembrane region" description="Helical" evidence="1">
    <location>
        <begin position="12"/>
        <end position="30"/>
    </location>
</feature>
<name>A7RHJ0_NEMVE</name>
<dbReference type="OrthoDB" id="5511684at2759"/>
<dbReference type="PANTHER" id="PTHR14256">
    <property type="entry name" value="NADH-UBIQUINONE OXIDOREDUCTASE MLRQ SUBUNIT"/>
    <property type="match status" value="1"/>
</dbReference>
<dbReference type="KEGG" id="nve:5521100"/>
<organism evidence="2 3">
    <name type="scientific">Nematostella vectensis</name>
    <name type="common">Starlet sea anemone</name>
    <dbReference type="NCBI Taxonomy" id="45351"/>
    <lineage>
        <taxon>Eukaryota</taxon>
        <taxon>Metazoa</taxon>
        <taxon>Cnidaria</taxon>
        <taxon>Anthozoa</taxon>
        <taxon>Hexacorallia</taxon>
        <taxon>Actiniaria</taxon>
        <taxon>Edwardsiidae</taxon>
        <taxon>Nematostella</taxon>
    </lineage>
</organism>
<keyword evidence="1" id="KW-0812">Transmembrane</keyword>
<dbReference type="AlphaFoldDB" id="A7RHJ0"/>
<evidence type="ECO:0008006" key="4">
    <source>
        <dbReference type="Google" id="ProtNLM"/>
    </source>
</evidence>
<dbReference type="GO" id="GO:0045277">
    <property type="term" value="C:respiratory chain complex IV"/>
    <property type="evidence" value="ECO:0000318"/>
    <property type="project" value="GO_Central"/>
</dbReference>
<dbReference type="PhylomeDB" id="A7RHJ0"/>
<evidence type="ECO:0000256" key="1">
    <source>
        <dbReference type="SAM" id="Phobius"/>
    </source>
</evidence>
<evidence type="ECO:0000313" key="2">
    <source>
        <dbReference type="EMBL" id="EDO48859.1"/>
    </source>
</evidence>
<dbReference type="STRING" id="45351.A7RHJ0"/>
<dbReference type="InParanoid" id="A7RHJ0"/>
<reference evidence="2 3" key="1">
    <citation type="journal article" date="2007" name="Science">
        <title>Sea anemone genome reveals ancestral eumetazoan gene repertoire and genomic organization.</title>
        <authorList>
            <person name="Putnam N.H."/>
            <person name="Srivastava M."/>
            <person name="Hellsten U."/>
            <person name="Dirks B."/>
            <person name="Chapman J."/>
            <person name="Salamov A."/>
            <person name="Terry A."/>
            <person name="Shapiro H."/>
            <person name="Lindquist E."/>
            <person name="Kapitonov V.V."/>
            <person name="Jurka J."/>
            <person name="Genikhovich G."/>
            <person name="Grigoriev I.V."/>
            <person name="Lucas S.M."/>
            <person name="Steele R.E."/>
            <person name="Finnerty J.R."/>
            <person name="Technau U."/>
            <person name="Martindale M.Q."/>
            <person name="Rokhsar D.S."/>
        </authorList>
    </citation>
    <scope>NUCLEOTIDE SEQUENCE [LARGE SCALE GENOMIC DNA]</scope>
    <source>
        <strain evidence="3">CH2 X CH6</strain>
    </source>
</reference>
<sequence>MLVRYLKRYPELIPLFVCIGAAVGGATWFIGRSLLTHPEAAIDKKNNPYPWQRVAPNEQRKLFSTKDYSNLKHERPDYEKES</sequence>
<gene>
    <name evidence="2" type="ORF">NEMVEDRAFT_v1g197216</name>
</gene>
<proteinExistence type="predicted"/>
<keyword evidence="1" id="KW-0472">Membrane</keyword>
<evidence type="ECO:0000313" key="3">
    <source>
        <dbReference type="Proteomes" id="UP000001593"/>
    </source>
</evidence>
<accession>A7RHJ0</accession>
<dbReference type="InterPro" id="IPR010530">
    <property type="entry name" value="B12D"/>
</dbReference>
<keyword evidence="3" id="KW-1185">Reference proteome</keyword>
<dbReference type="OMA" id="WNEYTEK"/>
<dbReference type="HOGENOM" id="CLU_181002_0_0_1"/>
<dbReference type="Proteomes" id="UP000001593">
    <property type="component" value="Unassembled WGS sequence"/>
</dbReference>
<dbReference type="EMBL" id="DS469511">
    <property type="protein sequence ID" value="EDO48859.1"/>
    <property type="molecule type" value="Genomic_DNA"/>
</dbReference>